<dbReference type="Gene3D" id="3.40.720.10">
    <property type="entry name" value="Alkaline Phosphatase, subunit A"/>
    <property type="match status" value="1"/>
</dbReference>
<reference evidence="8 9" key="1">
    <citation type="submission" date="2021-10" db="EMBL/GenBank/DDBJ databases">
        <title>Anaerobic single-cell dispensing facilitates the cultivation of human gut bacteria.</title>
        <authorList>
            <person name="Afrizal A."/>
        </authorList>
    </citation>
    <scope>NUCLEOTIDE SEQUENCE [LARGE SCALE GENOMIC DNA]</scope>
    <source>
        <strain evidence="8 9">CLA-AA-H277</strain>
    </source>
</reference>
<keyword evidence="6" id="KW-0472">Membrane</keyword>
<dbReference type="CDD" id="cd16015">
    <property type="entry name" value="LTA_synthase"/>
    <property type="match status" value="1"/>
</dbReference>
<accession>A0AAE3J6X0</accession>
<gene>
    <name evidence="8" type="ORF">LKD71_11410</name>
</gene>
<protein>
    <submittedName>
        <fullName evidence="8">LTA synthase family protein</fullName>
    </submittedName>
</protein>
<evidence type="ECO:0000256" key="4">
    <source>
        <dbReference type="ARBA" id="ARBA00022692"/>
    </source>
</evidence>
<comment type="pathway">
    <text evidence="2">Cell wall biogenesis; lipoteichoic acid biosynthesis.</text>
</comment>
<evidence type="ECO:0000256" key="3">
    <source>
        <dbReference type="ARBA" id="ARBA00022475"/>
    </source>
</evidence>
<dbReference type="AlphaFoldDB" id="A0AAE3J6X0"/>
<dbReference type="InterPro" id="IPR017850">
    <property type="entry name" value="Alkaline_phosphatase_core_sf"/>
</dbReference>
<keyword evidence="3" id="KW-1003">Cell membrane</keyword>
<proteinExistence type="predicted"/>
<dbReference type="InterPro" id="IPR000917">
    <property type="entry name" value="Sulfatase_N"/>
</dbReference>
<dbReference type="Proteomes" id="UP001197875">
    <property type="component" value="Unassembled WGS sequence"/>
</dbReference>
<feature type="domain" description="Sulfatase N-terminal" evidence="7">
    <location>
        <begin position="4"/>
        <end position="268"/>
    </location>
</feature>
<keyword evidence="5" id="KW-1133">Transmembrane helix</keyword>
<dbReference type="PANTHER" id="PTHR47371:SF3">
    <property type="entry name" value="PHOSPHOGLYCEROL TRANSFERASE I"/>
    <property type="match status" value="1"/>
</dbReference>
<evidence type="ECO:0000259" key="7">
    <source>
        <dbReference type="Pfam" id="PF00884"/>
    </source>
</evidence>
<evidence type="ECO:0000313" key="8">
    <source>
        <dbReference type="EMBL" id="MCC2190407.1"/>
    </source>
</evidence>
<organism evidence="8 9">
    <name type="scientific">Fusicatenibacter faecihominis</name>
    <dbReference type="NCBI Taxonomy" id="2881276"/>
    <lineage>
        <taxon>Bacteria</taxon>
        <taxon>Bacillati</taxon>
        <taxon>Bacillota</taxon>
        <taxon>Clostridia</taxon>
        <taxon>Lachnospirales</taxon>
        <taxon>Lachnospiraceae</taxon>
        <taxon>Fusicatenibacter</taxon>
    </lineage>
</organism>
<comment type="caution">
    <text evidence="8">The sequence shown here is derived from an EMBL/GenBank/DDBJ whole genome shotgun (WGS) entry which is preliminary data.</text>
</comment>
<name>A0AAE3J6X0_9FIRM</name>
<evidence type="ECO:0000256" key="5">
    <source>
        <dbReference type="ARBA" id="ARBA00022989"/>
    </source>
</evidence>
<dbReference type="SUPFAM" id="SSF53649">
    <property type="entry name" value="Alkaline phosphatase-like"/>
    <property type="match status" value="1"/>
</dbReference>
<dbReference type="EMBL" id="JAJEPR010000019">
    <property type="protein sequence ID" value="MCC2190407.1"/>
    <property type="molecule type" value="Genomic_DNA"/>
</dbReference>
<dbReference type="Pfam" id="PF00884">
    <property type="entry name" value="Sulfatase"/>
    <property type="match status" value="1"/>
</dbReference>
<dbReference type="InterPro" id="IPR050448">
    <property type="entry name" value="OpgB/LTA_synthase_biosynth"/>
</dbReference>
<keyword evidence="9" id="KW-1185">Reference proteome</keyword>
<sequence length="340" mass="39265">MPYIHSLQKNTKKGYLYVPVFGGGTSDTEYEVLTGNSKQFLPNGGIAYQLYCGENEYGLANTMEQEGYASTAMHPGKATAWNRSGVYSWMNFEQFINLKNWGRRPKYYRYYASDSSAYRKIRDLYRSKETENQFIFCVTIQNHGGYSNSSGTENFTPDVTLSYENDYPDAETYLSLAKESDAAFIQLLSFFKYVDEPTMIVMFGDHWPSLDWGFFSELVGQDFGTLDLFQVQETYKTPYIIWTNYPSESTQENMSTNYLGSYILEQAGLEMTVYNKFLLQLKEKLPIIGIGAVCDSEGNWYSMDSLPEEYAELIEEYKVLQYNNVVDRKHRVDSIFELES</sequence>
<evidence type="ECO:0000256" key="6">
    <source>
        <dbReference type="ARBA" id="ARBA00023136"/>
    </source>
</evidence>
<evidence type="ECO:0000256" key="2">
    <source>
        <dbReference type="ARBA" id="ARBA00004936"/>
    </source>
</evidence>
<evidence type="ECO:0000313" key="9">
    <source>
        <dbReference type="Proteomes" id="UP001197875"/>
    </source>
</evidence>
<comment type="subcellular location">
    <subcellularLocation>
        <location evidence="1">Cell membrane</location>
        <topology evidence="1">Multi-pass membrane protein</topology>
    </subcellularLocation>
</comment>
<keyword evidence="4" id="KW-0812">Transmembrane</keyword>
<dbReference type="RefSeq" id="WP_227615503.1">
    <property type="nucleotide sequence ID" value="NZ_JBBNJK010000091.1"/>
</dbReference>
<evidence type="ECO:0000256" key="1">
    <source>
        <dbReference type="ARBA" id="ARBA00004651"/>
    </source>
</evidence>
<dbReference type="PANTHER" id="PTHR47371">
    <property type="entry name" value="LIPOTEICHOIC ACID SYNTHASE"/>
    <property type="match status" value="1"/>
</dbReference>
<dbReference type="GO" id="GO:0005886">
    <property type="term" value="C:plasma membrane"/>
    <property type="evidence" value="ECO:0007669"/>
    <property type="project" value="UniProtKB-SubCell"/>
</dbReference>